<proteinExistence type="predicted"/>
<gene>
    <name evidence="2" type="ORF">AVEN_197871_1</name>
</gene>
<evidence type="ECO:0000313" key="2">
    <source>
        <dbReference type="EMBL" id="GBN92904.1"/>
    </source>
</evidence>
<protein>
    <submittedName>
        <fullName evidence="2">Uncharacterized protein</fullName>
    </submittedName>
</protein>
<evidence type="ECO:0000313" key="3">
    <source>
        <dbReference type="Proteomes" id="UP000499080"/>
    </source>
</evidence>
<accession>A0A4Y2SX35</accession>
<evidence type="ECO:0000256" key="1">
    <source>
        <dbReference type="SAM" id="MobiDB-lite"/>
    </source>
</evidence>
<comment type="caution">
    <text evidence="2">The sequence shown here is derived from an EMBL/GenBank/DDBJ whole genome shotgun (WGS) entry which is preliminary data.</text>
</comment>
<dbReference type="AlphaFoldDB" id="A0A4Y2SX35"/>
<name>A0A4Y2SX35_ARAVE</name>
<sequence length="96" mass="11032">MASGCQGKLWTQNMGEENINHHEGAGEQPGNKRQKERESSRTSLFYTPAVWKSLSYKLVFTITRVRYDKHQQHNCGVRDKANKQLNPLHLPHSLTS</sequence>
<dbReference type="EMBL" id="BGPR01024661">
    <property type="protein sequence ID" value="GBN92904.1"/>
    <property type="molecule type" value="Genomic_DNA"/>
</dbReference>
<keyword evidence="3" id="KW-1185">Reference proteome</keyword>
<feature type="region of interest" description="Disordered" evidence="1">
    <location>
        <begin position="1"/>
        <end position="42"/>
    </location>
</feature>
<organism evidence="2 3">
    <name type="scientific">Araneus ventricosus</name>
    <name type="common">Orbweaver spider</name>
    <name type="synonym">Epeira ventricosa</name>
    <dbReference type="NCBI Taxonomy" id="182803"/>
    <lineage>
        <taxon>Eukaryota</taxon>
        <taxon>Metazoa</taxon>
        <taxon>Ecdysozoa</taxon>
        <taxon>Arthropoda</taxon>
        <taxon>Chelicerata</taxon>
        <taxon>Arachnida</taxon>
        <taxon>Araneae</taxon>
        <taxon>Araneomorphae</taxon>
        <taxon>Entelegynae</taxon>
        <taxon>Araneoidea</taxon>
        <taxon>Araneidae</taxon>
        <taxon>Araneus</taxon>
    </lineage>
</organism>
<reference evidence="2 3" key="1">
    <citation type="journal article" date="2019" name="Sci. Rep.">
        <title>Orb-weaving spider Araneus ventricosus genome elucidates the spidroin gene catalogue.</title>
        <authorList>
            <person name="Kono N."/>
            <person name="Nakamura H."/>
            <person name="Ohtoshi R."/>
            <person name="Moran D.A.P."/>
            <person name="Shinohara A."/>
            <person name="Yoshida Y."/>
            <person name="Fujiwara M."/>
            <person name="Mori M."/>
            <person name="Tomita M."/>
            <person name="Arakawa K."/>
        </authorList>
    </citation>
    <scope>NUCLEOTIDE SEQUENCE [LARGE SCALE GENOMIC DNA]</scope>
</reference>
<feature type="region of interest" description="Disordered" evidence="1">
    <location>
        <begin position="75"/>
        <end position="96"/>
    </location>
</feature>
<dbReference type="Proteomes" id="UP000499080">
    <property type="component" value="Unassembled WGS sequence"/>
</dbReference>